<dbReference type="OrthoDB" id="5913955at2759"/>
<protein>
    <submittedName>
        <fullName evidence="2">Ubiquinol-cytochrome c reductase complex assembly factor 5</fullName>
    </submittedName>
</protein>
<evidence type="ECO:0000256" key="1">
    <source>
        <dbReference type="SAM" id="MobiDB-lite"/>
    </source>
</evidence>
<name>A0A8D2DK71_SCIVU</name>
<evidence type="ECO:0000313" key="2">
    <source>
        <dbReference type="Ensembl" id="ENSSVLP00005025488.1"/>
    </source>
</evidence>
<dbReference type="Proteomes" id="UP000694564">
    <property type="component" value="Chromosome 16"/>
</dbReference>
<dbReference type="GeneTree" id="ENSGT00390000013390"/>
<gene>
    <name evidence="2" type="primary">UQCC5</name>
</gene>
<keyword evidence="3" id="KW-1185">Reference proteome</keyword>
<feature type="region of interest" description="Disordered" evidence="1">
    <location>
        <begin position="1"/>
        <end position="21"/>
    </location>
</feature>
<evidence type="ECO:0000313" key="3">
    <source>
        <dbReference type="Proteomes" id="UP000694564"/>
    </source>
</evidence>
<reference evidence="2" key="1">
    <citation type="submission" date="2025-08" db="UniProtKB">
        <authorList>
            <consortium name="Ensembl"/>
        </authorList>
    </citation>
    <scope>IDENTIFICATION</scope>
</reference>
<dbReference type="AlphaFoldDB" id="A0A8D2DK71"/>
<feature type="compositionally biased region" description="Basic and acidic residues" evidence="1">
    <location>
        <begin position="10"/>
        <end position="21"/>
    </location>
</feature>
<reference evidence="2" key="2">
    <citation type="submission" date="2025-09" db="UniProtKB">
        <authorList>
            <consortium name="Ensembl"/>
        </authorList>
    </citation>
    <scope>IDENTIFICATION</scope>
</reference>
<organism evidence="2 3">
    <name type="scientific">Sciurus vulgaris</name>
    <name type="common">Eurasian red squirrel</name>
    <dbReference type="NCBI Taxonomy" id="55149"/>
    <lineage>
        <taxon>Eukaryota</taxon>
        <taxon>Metazoa</taxon>
        <taxon>Chordata</taxon>
        <taxon>Craniata</taxon>
        <taxon>Vertebrata</taxon>
        <taxon>Euteleostomi</taxon>
        <taxon>Mammalia</taxon>
        <taxon>Eutheria</taxon>
        <taxon>Euarchontoglires</taxon>
        <taxon>Glires</taxon>
        <taxon>Rodentia</taxon>
        <taxon>Sciuromorpha</taxon>
        <taxon>Sciuridae</taxon>
        <taxon>Sciurinae</taxon>
        <taxon>Sciurini</taxon>
        <taxon>Sciurus</taxon>
    </lineage>
</organism>
<dbReference type="Ensembl" id="ENSSVLT00005028338.1">
    <property type="protein sequence ID" value="ENSSVLP00005025488.1"/>
    <property type="gene ID" value="ENSSVLG00005020149.1"/>
</dbReference>
<proteinExistence type="predicted"/>
<accession>A0A8D2DK71</accession>
<sequence>MFSRAQMMSTEEKLQKDSIRKGWTTDETLQQSIKQI</sequence>